<dbReference type="HOGENOM" id="CLU_030756_2_1_9"/>
<gene>
    <name evidence="1" type="ordered locus">Acin_2231</name>
</gene>
<dbReference type="GO" id="GO:0016740">
    <property type="term" value="F:transferase activity"/>
    <property type="evidence" value="ECO:0007669"/>
    <property type="project" value="UniProtKB-KW"/>
</dbReference>
<dbReference type="STRING" id="568816.Acin_2231"/>
<dbReference type="eggNOG" id="COG2071">
    <property type="taxonomic scope" value="Bacteria"/>
</dbReference>
<sequence length="248" mass="27552">MTAKPLIGISGSHMIDGGGQFPGYHRSYVNHDYVRSVTEAGGIPLIIPFNEEDDVVEALMDRVDGLLLSGGHDVYPLLYGEEPCRQIGAVWPERDHFDMLLLKRAEARKIPVVGICRGLQIINVAHGGTLYQDLSKDPQSFVKHSQNQDPATATHTIEIDPQSRLASLLGRTEWVTNSHHHQTVHEVGQGLLVTARAKDGTVESLQGTGESYLMAYQFHPEMMSIHSKLARNLFVDFIKEAEVRHGNR</sequence>
<proteinExistence type="predicted"/>
<dbReference type="EMBL" id="CP003058">
    <property type="protein sequence ID" value="AEQ23427.1"/>
    <property type="molecule type" value="Genomic_DNA"/>
</dbReference>
<dbReference type="Pfam" id="PF07722">
    <property type="entry name" value="Peptidase_C26"/>
    <property type="match status" value="1"/>
</dbReference>
<dbReference type="CDD" id="cd01745">
    <property type="entry name" value="GATase1_2"/>
    <property type="match status" value="1"/>
</dbReference>
<dbReference type="SUPFAM" id="SSF52317">
    <property type="entry name" value="Class I glutamine amidotransferase-like"/>
    <property type="match status" value="1"/>
</dbReference>
<keyword evidence="1" id="KW-0808">Transferase</keyword>
<accession>G4Q6D7</accession>
<dbReference type="FunFam" id="3.40.50.880:FF:000030">
    <property type="entry name" value="Gamma-glutamyl-gamma-aminobutyrate hydrolase PuuD"/>
    <property type="match status" value="1"/>
</dbReference>
<dbReference type="KEGG" id="ain:Acin_2231"/>
<protein>
    <submittedName>
        <fullName evidence="1">Glutamine amidotransferase</fullName>
    </submittedName>
</protein>
<dbReference type="Proteomes" id="UP000007093">
    <property type="component" value="Chromosome"/>
</dbReference>
<keyword evidence="1" id="KW-0315">Glutamine amidotransferase</keyword>
<dbReference type="AlphaFoldDB" id="G4Q6D7"/>
<dbReference type="GO" id="GO:0033969">
    <property type="term" value="F:gamma-glutamyl-gamma-aminobutyrate hydrolase activity"/>
    <property type="evidence" value="ECO:0007669"/>
    <property type="project" value="TreeGrafter"/>
</dbReference>
<dbReference type="GO" id="GO:0006598">
    <property type="term" value="P:polyamine catabolic process"/>
    <property type="evidence" value="ECO:0007669"/>
    <property type="project" value="TreeGrafter"/>
</dbReference>
<dbReference type="PROSITE" id="PS51273">
    <property type="entry name" value="GATASE_TYPE_1"/>
    <property type="match status" value="1"/>
</dbReference>
<dbReference type="PATRIC" id="fig|568816.4.peg.2163"/>
<dbReference type="RefSeq" id="WP_009015183.1">
    <property type="nucleotide sequence ID" value="NC_016077.1"/>
</dbReference>
<dbReference type="InterPro" id="IPR029062">
    <property type="entry name" value="Class_I_gatase-like"/>
</dbReference>
<dbReference type="InParanoid" id="G4Q6D7"/>
<organism evidence="1 2">
    <name type="scientific">Acidaminococcus intestini (strain RyC-MR95)</name>
    <dbReference type="NCBI Taxonomy" id="568816"/>
    <lineage>
        <taxon>Bacteria</taxon>
        <taxon>Bacillati</taxon>
        <taxon>Bacillota</taxon>
        <taxon>Negativicutes</taxon>
        <taxon>Acidaminococcales</taxon>
        <taxon>Acidaminococcaceae</taxon>
        <taxon>Acidaminococcus</taxon>
    </lineage>
</organism>
<reference evidence="1 2" key="1">
    <citation type="journal article" date="2011" name="J. Bacteriol.">
        <title>Complete genome sequence of Acidaminococcus intestini RYC-MR95, a Gram-negative bacterium from the phylum Firmicutes.</title>
        <authorList>
            <person name="D'Auria G."/>
            <person name="Galan J.C."/>
            <person name="Rodriguez-Alcayna M."/>
            <person name="Moya A."/>
            <person name="Baquero F."/>
            <person name="Latorre A."/>
        </authorList>
    </citation>
    <scope>NUCLEOTIDE SEQUENCE [LARGE SCALE GENOMIC DNA]</scope>
    <source>
        <strain evidence="1 2">RyC-MR95</strain>
    </source>
</reference>
<dbReference type="PANTHER" id="PTHR43235">
    <property type="entry name" value="GLUTAMINE AMIDOTRANSFERASE PB2B2.05-RELATED"/>
    <property type="match status" value="1"/>
</dbReference>
<dbReference type="Gene3D" id="3.40.50.880">
    <property type="match status" value="1"/>
</dbReference>
<dbReference type="GeneID" id="92879415"/>
<dbReference type="PANTHER" id="PTHR43235:SF1">
    <property type="entry name" value="GLUTAMINE AMIDOTRANSFERASE PB2B2.05-RELATED"/>
    <property type="match status" value="1"/>
</dbReference>
<name>G4Q6D7_ACIIR</name>
<evidence type="ECO:0000313" key="2">
    <source>
        <dbReference type="Proteomes" id="UP000007093"/>
    </source>
</evidence>
<evidence type="ECO:0000313" key="1">
    <source>
        <dbReference type="EMBL" id="AEQ23427.1"/>
    </source>
</evidence>
<dbReference type="GO" id="GO:0005829">
    <property type="term" value="C:cytosol"/>
    <property type="evidence" value="ECO:0007669"/>
    <property type="project" value="TreeGrafter"/>
</dbReference>
<dbReference type="InterPro" id="IPR044668">
    <property type="entry name" value="PuuD-like"/>
</dbReference>
<keyword evidence="2" id="KW-1185">Reference proteome</keyword>
<dbReference type="InterPro" id="IPR011697">
    <property type="entry name" value="Peptidase_C26"/>
</dbReference>